<keyword evidence="2" id="KW-1185">Reference proteome</keyword>
<protein>
    <submittedName>
        <fullName evidence="1">Uncharacterized protein</fullName>
    </submittedName>
</protein>
<organism evidence="1 2">
    <name type="scientific">Diploptera punctata</name>
    <name type="common">Pacific beetle cockroach</name>
    <dbReference type="NCBI Taxonomy" id="6984"/>
    <lineage>
        <taxon>Eukaryota</taxon>
        <taxon>Metazoa</taxon>
        <taxon>Ecdysozoa</taxon>
        <taxon>Arthropoda</taxon>
        <taxon>Hexapoda</taxon>
        <taxon>Insecta</taxon>
        <taxon>Pterygota</taxon>
        <taxon>Neoptera</taxon>
        <taxon>Polyneoptera</taxon>
        <taxon>Dictyoptera</taxon>
        <taxon>Blattodea</taxon>
        <taxon>Blaberoidea</taxon>
        <taxon>Blaberidae</taxon>
        <taxon>Diplopterinae</taxon>
        <taxon>Diploptera</taxon>
    </lineage>
</organism>
<reference evidence="1" key="1">
    <citation type="journal article" date="2023" name="IScience">
        <title>Live-bearing cockroach genome reveals convergent evolutionary mechanisms linked to viviparity in insects and beyond.</title>
        <authorList>
            <person name="Fouks B."/>
            <person name="Harrison M.C."/>
            <person name="Mikhailova A.A."/>
            <person name="Marchal E."/>
            <person name="English S."/>
            <person name="Carruthers M."/>
            <person name="Jennings E.C."/>
            <person name="Chiamaka E.L."/>
            <person name="Frigard R.A."/>
            <person name="Pippel M."/>
            <person name="Attardo G.M."/>
            <person name="Benoit J.B."/>
            <person name="Bornberg-Bauer E."/>
            <person name="Tobe S.S."/>
        </authorList>
    </citation>
    <scope>NUCLEOTIDE SEQUENCE</scope>
    <source>
        <strain evidence="1">Stay&amp;Tobe</strain>
    </source>
</reference>
<feature type="non-terminal residue" evidence="1">
    <location>
        <position position="1"/>
    </location>
</feature>
<proteinExistence type="predicted"/>
<dbReference type="AlphaFoldDB" id="A0AAD8E2N8"/>
<name>A0AAD8E2N8_DIPPU</name>
<evidence type="ECO:0000313" key="2">
    <source>
        <dbReference type="Proteomes" id="UP001233999"/>
    </source>
</evidence>
<accession>A0AAD8E2N8</accession>
<feature type="non-terminal residue" evidence="1">
    <location>
        <position position="71"/>
    </location>
</feature>
<reference evidence="1" key="2">
    <citation type="submission" date="2023-05" db="EMBL/GenBank/DDBJ databases">
        <authorList>
            <person name="Fouks B."/>
        </authorList>
    </citation>
    <scope>NUCLEOTIDE SEQUENCE</scope>
    <source>
        <strain evidence="1">Stay&amp;Tobe</strain>
        <tissue evidence="1">Testes</tissue>
    </source>
</reference>
<evidence type="ECO:0000313" key="1">
    <source>
        <dbReference type="EMBL" id="KAJ9575053.1"/>
    </source>
</evidence>
<dbReference type="EMBL" id="JASPKZ010010241">
    <property type="protein sequence ID" value="KAJ9575053.1"/>
    <property type="molecule type" value="Genomic_DNA"/>
</dbReference>
<comment type="caution">
    <text evidence="1">The sequence shown here is derived from an EMBL/GenBank/DDBJ whole genome shotgun (WGS) entry which is preliminary data.</text>
</comment>
<dbReference type="Proteomes" id="UP001233999">
    <property type="component" value="Unassembled WGS sequence"/>
</dbReference>
<sequence>LSLALYGAEILKLNQNLLSKLLVLEMDFLQPFSQTFQNEQNKKLSDWAAYDRNKSTESSLHHATIDHDVTT</sequence>
<gene>
    <name evidence="1" type="ORF">L9F63_007788</name>
</gene>